<dbReference type="Proteomes" id="UP000003561">
    <property type="component" value="Unassembled WGS sequence"/>
</dbReference>
<evidence type="ECO:0000259" key="1">
    <source>
        <dbReference type="Pfam" id="PF13472"/>
    </source>
</evidence>
<evidence type="ECO:0000313" key="2">
    <source>
        <dbReference type="EMBL" id="EEG93338.1"/>
    </source>
</evidence>
<comment type="caution">
    <text evidence="2">The sequence shown here is derived from an EMBL/GenBank/DDBJ whole genome shotgun (WGS) entry which is preliminary data.</text>
</comment>
<evidence type="ECO:0000313" key="3">
    <source>
        <dbReference type="Proteomes" id="UP000003561"/>
    </source>
</evidence>
<gene>
    <name evidence="2" type="ORF">ROSEINA2194_02723</name>
</gene>
<feature type="domain" description="SGNH hydrolase-type esterase" evidence="1">
    <location>
        <begin position="208"/>
        <end position="401"/>
    </location>
</feature>
<dbReference type="InterPro" id="IPR036514">
    <property type="entry name" value="SGNH_hydro_sf"/>
</dbReference>
<dbReference type="PANTHER" id="PTHR43784">
    <property type="entry name" value="GDSL-LIKE LIPASE/ACYLHYDROLASE, PUTATIVE (AFU_ORTHOLOGUE AFUA_2G00820)-RELATED"/>
    <property type="match status" value="1"/>
</dbReference>
<dbReference type="AlphaFoldDB" id="C0FVF0"/>
<proteinExistence type="predicted"/>
<organism evidence="2 3">
    <name type="scientific">Roseburia inulinivorans DSM 16841</name>
    <dbReference type="NCBI Taxonomy" id="622312"/>
    <lineage>
        <taxon>Bacteria</taxon>
        <taxon>Bacillati</taxon>
        <taxon>Bacillota</taxon>
        <taxon>Clostridia</taxon>
        <taxon>Lachnospirales</taxon>
        <taxon>Lachnospiraceae</taxon>
        <taxon>Roseburia</taxon>
    </lineage>
</organism>
<reference evidence="2 3" key="2">
    <citation type="submission" date="2009-03" db="EMBL/GenBank/DDBJ databases">
        <title>Draft genome sequence of Roseburia inulinivorans (DSM 16841).</title>
        <authorList>
            <person name="Sudarsanam P."/>
            <person name="Ley R."/>
            <person name="Guruge J."/>
            <person name="Turnbaugh P.J."/>
            <person name="Mahowald M."/>
            <person name="Liep D."/>
            <person name="Gordon J."/>
        </authorList>
    </citation>
    <scope>NUCLEOTIDE SEQUENCE [LARGE SCALE GENOMIC DNA]</scope>
    <source>
        <strain evidence="2 3">DSM 16841</strain>
    </source>
</reference>
<dbReference type="Pfam" id="PF13472">
    <property type="entry name" value="Lipase_GDSL_2"/>
    <property type="match status" value="1"/>
</dbReference>
<dbReference type="EMBL" id="ACFY01000104">
    <property type="protein sequence ID" value="EEG93338.1"/>
    <property type="molecule type" value="Genomic_DNA"/>
</dbReference>
<accession>C0FVF0</accession>
<protein>
    <submittedName>
        <fullName evidence="2">GDSL-like protein</fullName>
    </submittedName>
</protein>
<dbReference type="eggNOG" id="COG2755">
    <property type="taxonomic scope" value="Bacteria"/>
</dbReference>
<sequence>MEIFFFFLYNEAENKKGMVMNMNNKNWVSVWGNAVSIAEHHPEAYAKYITLRYPVYIPFDGDTLRFTFDNYCGSEAVTVTRATVSAATSPVYEKMPLACPCKKETICDITFSKNESVTMEAHQTAVSDPVSFPVKKGMTLTVSLYFADFTLMQSAVLVTGPLSKGFFSLGDQTHADALPMDTTKTTNWFYFLSNIELMTAEENHTVICYGDSITAGAWPDYLTLLARQNPDNHTAFIRRATSGSRVLRQYECITYDSYGLKGTNRFPHEIPTTGADTVIIQQGINDIIHPIGIETNPFRPMSDLPTAKELIDGYRYYIEEAKKLHLKVYMGTLLPIFGWRTYATFRDDLRNELNAWIRSAKEIDGCIDFDLALRGSENPSAFREGFDSGDHLHPSSKAYQAMAECAYEVLRK</sequence>
<name>C0FVF0_9FIRM</name>
<dbReference type="SUPFAM" id="SSF52266">
    <property type="entry name" value="SGNH hydrolase"/>
    <property type="match status" value="1"/>
</dbReference>
<reference evidence="2 3" key="1">
    <citation type="submission" date="2009-02" db="EMBL/GenBank/DDBJ databases">
        <authorList>
            <person name="Fulton L."/>
            <person name="Clifton S."/>
            <person name="Fulton B."/>
            <person name="Xu J."/>
            <person name="Minx P."/>
            <person name="Pepin K.H."/>
            <person name="Johnson M."/>
            <person name="Bhonagiri V."/>
            <person name="Nash W.E."/>
            <person name="Mardis E.R."/>
            <person name="Wilson R.K."/>
        </authorList>
    </citation>
    <scope>NUCLEOTIDE SEQUENCE [LARGE SCALE GENOMIC DNA]</scope>
    <source>
        <strain evidence="2 3">DSM 16841</strain>
    </source>
</reference>
<dbReference type="InterPro" id="IPR053140">
    <property type="entry name" value="GDSL_Rv0518-like"/>
</dbReference>
<dbReference type="Gene3D" id="3.40.50.1110">
    <property type="entry name" value="SGNH hydrolase"/>
    <property type="match status" value="1"/>
</dbReference>
<dbReference type="PANTHER" id="PTHR43784:SF2">
    <property type="entry name" value="GDSL-LIKE LIPASE_ACYLHYDROLASE, PUTATIVE (AFU_ORTHOLOGUE AFUA_2G00820)-RELATED"/>
    <property type="match status" value="1"/>
</dbReference>
<dbReference type="InterPro" id="IPR013830">
    <property type="entry name" value="SGNH_hydro"/>
</dbReference>